<feature type="domain" description="YvlB/LiaX N-terminal" evidence="3">
    <location>
        <begin position="2"/>
        <end position="27"/>
    </location>
</feature>
<protein>
    <submittedName>
        <fullName evidence="4">Uncharacterized protein</fullName>
    </submittedName>
</protein>
<dbReference type="PATRIC" id="fig|1302649.3.peg.1732"/>
<organism evidence="4 5">
    <name type="scientific">Tetragenococcus muriaticus PMC-11-5</name>
    <dbReference type="NCBI Taxonomy" id="1302649"/>
    <lineage>
        <taxon>Bacteria</taxon>
        <taxon>Bacillati</taxon>
        <taxon>Bacillota</taxon>
        <taxon>Bacilli</taxon>
        <taxon>Lactobacillales</taxon>
        <taxon>Enterococcaceae</taxon>
        <taxon>Tetragenococcus</taxon>
    </lineage>
</organism>
<accession>A0A091BZ18</accession>
<feature type="domain" description="DUF4097" evidence="2">
    <location>
        <begin position="304"/>
        <end position="507"/>
    </location>
</feature>
<dbReference type="InterPro" id="IPR058219">
    <property type="entry name" value="LiaX"/>
</dbReference>
<dbReference type="Pfam" id="PF22746">
    <property type="entry name" value="SHOCT-like_DUF2089-C"/>
    <property type="match status" value="1"/>
</dbReference>
<evidence type="ECO:0000313" key="5">
    <source>
        <dbReference type="Proteomes" id="UP000029380"/>
    </source>
</evidence>
<dbReference type="EMBL" id="JPVU01000182">
    <property type="protein sequence ID" value="KFN90836.1"/>
    <property type="molecule type" value="Genomic_DNA"/>
</dbReference>
<dbReference type="InterPro" id="IPR053959">
    <property type="entry name" value="YvlB/LiaX_N"/>
</dbReference>
<evidence type="ECO:0000259" key="2">
    <source>
        <dbReference type="Pfam" id="PF13349"/>
    </source>
</evidence>
<feature type="compositionally biased region" description="Basic and acidic residues" evidence="1">
    <location>
        <begin position="29"/>
        <end position="43"/>
    </location>
</feature>
<feature type="compositionally biased region" description="Basic and acidic residues" evidence="1">
    <location>
        <begin position="63"/>
        <end position="73"/>
    </location>
</feature>
<evidence type="ECO:0000313" key="4">
    <source>
        <dbReference type="EMBL" id="KFN90836.1"/>
    </source>
</evidence>
<sequence>MNERQRIMDLVKKGVLSTEEALDLLEETAKNKDEAQIQKDDAKLNAQKQAEQQTDAEEAFEQATKEKSSAEKQRLEDMLDELATNANKASAELDEINAEIKGIKAEITEKREELMQIDTQEELDEITEDDYARRGEIKEEISDLQASLDELNEERTRLEEKLKSIRKDQWNQTKEKWNEKIEIPEDWKEQAGETWNQFGGKTAEAGNHLGDFLKKTFDSVSETVNENVEWKDVNLHVPGVSTTKFEKTFEFPQTNASILDIKVANGSMTFHMWDEPDVKIEAKIKLYGKMDAATPEEAFEQRSQIKEDDEHLSFQVPNKRIRCDLVFYLPRRTYDHISVKSLNGTINIEELDVKDIYLKTTNGQINISSINATMLEIEGVHGAINVSNGIINDAVIETVNGNVTMSTTPQNTGVSIVNGDIRLTMNENRANRLNAHSVNGNIKAAFPTQLGLEATAKTNLGTINSRLSNYEVVRQKDERTNQLLHFRRKQDTIAQIDLSTTTGNIYLKDSGK</sequence>
<dbReference type="Pfam" id="PF13349">
    <property type="entry name" value="DUF4097"/>
    <property type="match status" value="1"/>
</dbReference>
<evidence type="ECO:0000256" key="1">
    <source>
        <dbReference type="SAM" id="MobiDB-lite"/>
    </source>
</evidence>
<comment type="caution">
    <text evidence="4">The sequence shown here is derived from an EMBL/GenBank/DDBJ whole genome shotgun (WGS) entry which is preliminary data.</text>
</comment>
<proteinExistence type="predicted"/>
<dbReference type="RefSeq" id="WP_038026333.1">
    <property type="nucleotide sequence ID" value="NZ_JPVU01000182.1"/>
</dbReference>
<dbReference type="NCBIfam" id="NF038025">
    <property type="entry name" value="dapto_LiaX"/>
    <property type="match status" value="1"/>
</dbReference>
<name>A0A091BZ18_9ENTE</name>
<dbReference type="Proteomes" id="UP000029380">
    <property type="component" value="Unassembled WGS sequence"/>
</dbReference>
<feature type="region of interest" description="Disordered" evidence="1">
    <location>
        <begin position="29"/>
        <end position="73"/>
    </location>
</feature>
<gene>
    <name evidence="4" type="ORF">TMUPMC115_1729</name>
</gene>
<dbReference type="AlphaFoldDB" id="A0A091BZ18"/>
<dbReference type="InterPro" id="IPR025164">
    <property type="entry name" value="Toastrack_DUF4097"/>
</dbReference>
<evidence type="ECO:0000259" key="3">
    <source>
        <dbReference type="Pfam" id="PF22746"/>
    </source>
</evidence>
<dbReference type="OrthoDB" id="2240743at2"/>
<reference evidence="4 5" key="1">
    <citation type="submission" date="2014-08" db="EMBL/GenBank/DDBJ databases">
        <title>Genome sequence of Tetragenococcus muriaticus.</title>
        <authorList>
            <person name="Chuea-nongthon C."/>
            <person name="Rodtong S."/>
            <person name="Yongsawatdigul J."/>
            <person name="Steele J.L."/>
            <person name="Liu X.-y."/>
            <person name="Speers J."/>
            <person name="Glasner J.D."/>
            <person name="Neeno-Eckwall E.C."/>
        </authorList>
    </citation>
    <scope>NUCLEOTIDE SEQUENCE [LARGE SCALE GENOMIC DNA]</scope>
    <source>
        <strain evidence="4 5">PMC-11-5</strain>
    </source>
</reference>